<dbReference type="SUPFAM" id="SSF53474">
    <property type="entry name" value="alpha/beta-Hydrolases"/>
    <property type="match status" value="1"/>
</dbReference>
<keyword evidence="1" id="KW-1133">Transmembrane helix</keyword>
<organism evidence="3 4">
    <name type="scientific">Paenibacillus eucommiae</name>
    <dbReference type="NCBI Taxonomy" id="1355755"/>
    <lineage>
        <taxon>Bacteria</taxon>
        <taxon>Bacillati</taxon>
        <taxon>Bacillota</taxon>
        <taxon>Bacilli</taxon>
        <taxon>Bacillales</taxon>
        <taxon>Paenibacillaceae</taxon>
        <taxon>Paenibacillus</taxon>
    </lineage>
</organism>
<keyword evidence="1" id="KW-0472">Membrane</keyword>
<evidence type="ECO:0000313" key="3">
    <source>
        <dbReference type="EMBL" id="MBP1995197.1"/>
    </source>
</evidence>
<dbReference type="InterPro" id="IPR029058">
    <property type="entry name" value="AB_hydrolase_fold"/>
</dbReference>
<dbReference type="RefSeq" id="WP_245376026.1">
    <property type="nucleotide sequence ID" value="NZ_JAGGLB010000032.1"/>
</dbReference>
<dbReference type="InterPro" id="IPR012354">
    <property type="entry name" value="Esterase_lipase"/>
</dbReference>
<gene>
    <name evidence="3" type="ORF">J2Z66_006839</name>
</gene>
<comment type="caution">
    <text evidence="3">The sequence shown here is derived from an EMBL/GenBank/DDBJ whole genome shotgun (WGS) entry which is preliminary data.</text>
</comment>
<feature type="domain" description="AB hydrolase-1" evidence="2">
    <location>
        <begin position="12"/>
        <end position="185"/>
    </location>
</feature>
<keyword evidence="4" id="KW-1185">Reference proteome</keyword>
<dbReference type="EMBL" id="JAGGLB010000032">
    <property type="protein sequence ID" value="MBP1995197.1"/>
    <property type="molecule type" value="Genomic_DNA"/>
</dbReference>
<dbReference type="InterPro" id="IPR000073">
    <property type="entry name" value="AB_hydrolase_1"/>
</dbReference>
<dbReference type="Gene3D" id="3.40.50.1820">
    <property type="entry name" value="alpha/beta hydrolase"/>
    <property type="match status" value="1"/>
</dbReference>
<name>A0ABS4J5T2_9BACL</name>
<dbReference type="Pfam" id="PF12697">
    <property type="entry name" value="Abhydrolase_6"/>
    <property type="match status" value="1"/>
</dbReference>
<feature type="transmembrane region" description="Helical" evidence="1">
    <location>
        <begin position="74"/>
        <end position="96"/>
    </location>
</feature>
<proteinExistence type="predicted"/>
<accession>A0ABS4J5T2</accession>
<evidence type="ECO:0000313" key="4">
    <source>
        <dbReference type="Proteomes" id="UP001519287"/>
    </source>
</evidence>
<evidence type="ECO:0000256" key="1">
    <source>
        <dbReference type="SAM" id="Phobius"/>
    </source>
</evidence>
<keyword evidence="1" id="KW-0812">Transmembrane</keyword>
<sequence length="238" mass="27460">MSIEPSQKLPCLLLHGFTGGPFELQPLADYLRSSGRSCEVPRLPWHGEDLAQLKTGHWTKWIQSAEWYAERMSAAYGSFDIIGFSMGGLLAAYIAARYPVRKLILLNASVVYISPSRLLKVIHERWKHRDVQDLDKVKSTPIRATWQFTRIVRHLRPELTKVRVPTFIAQSEQDHVIHPLSARYIYNKLGGYRELSWFPKSRHLICLSDESVRLFHEVDVFLEKECGGENDEKDKAPF</sequence>
<dbReference type="PIRSF" id="PIRSF017388">
    <property type="entry name" value="Esterase_lipase"/>
    <property type="match status" value="1"/>
</dbReference>
<protein>
    <submittedName>
        <fullName evidence="3">Esterase/lipase</fullName>
    </submittedName>
</protein>
<dbReference type="Proteomes" id="UP001519287">
    <property type="component" value="Unassembled WGS sequence"/>
</dbReference>
<reference evidence="3 4" key="1">
    <citation type="submission" date="2021-03" db="EMBL/GenBank/DDBJ databases">
        <title>Genomic Encyclopedia of Type Strains, Phase IV (KMG-IV): sequencing the most valuable type-strain genomes for metagenomic binning, comparative biology and taxonomic classification.</title>
        <authorList>
            <person name="Goeker M."/>
        </authorList>
    </citation>
    <scope>NUCLEOTIDE SEQUENCE [LARGE SCALE GENOMIC DNA]</scope>
    <source>
        <strain evidence="3 4">DSM 26048</strain>
    </source>
</reference>
<evidence type="ECO:0000259" key="2">
    <source>
        <dbReference type="Pfam" id="PF12697"/>
    </source>
</evidence>